<dbReference type="Proteomes" id="UP000578352">
    <property type="component" value="Unassembled WGS sequence"/>
</dbReference>
<dbReference type="GO" id="GO:0000976">
    <property type="term" value="F:transcription cis-regulatory region binding"/>
    <property type="evidence" value="ECO:0007669"/>
    <property type="project" value="TreeGrafter"/>
</dbReference>
<dbReference type="RefSeq" id="WP_179608241.1">
    <property type="nucleotide sequence ID" value="NZ_BAABEH010000001.1"/>
</dbReference>
<dbReference type="AlphaFoldDB" id="A0A853D3B0"/>
<accession>A0A853D3B0</accession>
<name>A0A853D3B0_9MICO</name>
<keyword evidence="1" id="KW-0805">Transcription regulation</keyword>
<dbReference type="Gene3D" id="1.10.260.40">
    <property type="entry name" value="lambda repressor-like DNA-binding domains"/>
    <property type="match status" value="1"/>
</dbReference>
<evidence type="ECO:0000256" key="3">
    <source>
        <dbReference type="ARBA" id="ARBA00023163"/>
    </source>
</evidence>
<comment type="caution">
    <text evidence="5">The sequence shown here is derived from an EMBL/GenBank/DDBJ whole genome shotgun (WGS) entry which is preliminary data.</text>
</comment>
<dbReference type="Pfam" id="PF00356">
    <property type="entry name" value="LacI"/>
    <property type="match status" value="1"/>
</dbReference>
<evidence type="ECO:0000313" key="5">
    <source>
        <dbReference type="EMBL" id="NYJ25500.1"/>
    </source>
</evidence>
<dbReference type="InterPro" id="IPR028082">
    <property type="entry name" value="Peripla_BP_I"/>
</dbReference>
<protein>
    <submittedName>
        <fullName evidence="5">DNA-binding LacI/PurR family transcriptional regulator</fullName>
    </submittedName>
</protein>
<dbReference type="PANTHER" id="PTHR30146">
    <property type="entry name" value="LACI-RELATED TRANSCRIPTIONAL REPRESSOR"/>
    <property type="match status" value="1"/>
</dbReference>
<dbReference type="SMART" id="SM00354">
    <property type="entry name" value="HTH_LACI"/>
    <property type="match status" value="1"/>
</dbReference>
<gene>
    <name evidence="5" type="ORF">HNR13_003787</name>
</gene>
<dbReference type="PANTHER" id="PTHR30146:SF153">
    <property type="entry name" value="LACTOSE OPERON REPRESSOR"/>
    <property type="match status" value="1"/>
</dbReference>
<organism evidence="5 6">
    <name type="scientific">Leifsonia shinshuensis</name>
    <dbReference type="NCBI Taxonomy" id="150026"/>
    <lineage>
        <taxon>Bacteria</taxon>
        <taxon>Bacillati</taxon>
        <taxon>Actinomycetota</taxon>
        <taxon>Actinomycetes</taxon>
        <taxon>Micrococcales</taxon>
        <taxon>Microbacteriaceae</taxon>
        <taxon>Leifsonia</taxon>
    </lineage>
</organism>
<dbReference type="Pfam" id="PF13377">
    <property type="entry name" value="Peripla_BP_3"/>
    <property type="match status" value="1"/>
</dbReference>
<proteinExistence type="predicted"/>
<dbReference type="InterPro" id="IPR000843">
    <property type="entry name" value="HTH_LacI"/>
</dbReference>
<keyword evidence="3" id="KW-0804">Transcription</keyword>
<feature type="domain" description="HTH lacI-type" evidence="4">
    <location>
        <begin position="8"/>
        <end position="62"/>
    </location>
</feature>
<evidence type="ECO:0000256" key="1">
    <source>
        <dbReference type="ARBA" id="ARBA00023015"/>
    </source>
</evidence>
<dbReference type="PROSITE" id="PS00356">
    <property type="entry name" value="HTH_LACI_1"/>
    <property type="match status" value="1"/>
</dbReference>
<dbReference type="CDD" id="cd06267">
    <property type="entry name" value="PBP1_LacI_sugar_binding-like"/>
    <property type="match status" value="1"/>
</dbReference>
<sequence>MGTDTRTVTLQDVADRAGVSRATASQALSGKGRMSDETRQRVREVAAELEYSVNLIARGLRTARTGTVGLSVPDLTLSFRYYMDVAFGAVERAKEAGMLVTLLPPAFAQPGITDQLDGFLIIDPVDGDPLTERLLAGPKPVVTGEDPPAGTPEPFAVVYGDHDSAMRRLLDHVWERGSRHPAVMLPDPSMAWGRDMARGYAAWCAERGIPERRVLSWFDAPMEVVRRELDDLLAGPGRPDAIISAPEGVAIVAVEAIRAAGLVPGRDVLVASYVDSDALSVMQPTVTSLDLHPREMGIRCMEALIAALDGEPAGRRVPVPIDLIERESTQGIAQDH</sequence>
<reference evidence="5 6" key="1">
    <citation type="submission" date="2020-07" db="EMBL/GenBank/DDBJ databases">
        <title>Sequencing the genomes of 1000 actinobacteria strains.</title>
        <authorList>
            <person name="Klenk H.-P."/>
        </authorList>
    </citation>
    <scope>NUCLEOTIDE SEQUENCE [LARGE SCALE GENOMIC DNA]</scope>
    <source>
        <strain evidence="5 6">DSM 15165</strain>
    </source>
</reference>
<dbReference type="InterPro" id="IPR010982">
    <property type="entry name" value="Lambda_DNA-bd_dom_sf"/>
</dbReference>
<evidence type="ECO:0000259" key="4">
    <source>
        <dbReference type="PROSITE" id="PS50932"/>
    </source>
</evidence>
<dbReference type="InterPro" id="IPR046335">
    <property type="entry name" value="LacI/GalR-like_sensor"/>
</dbReference>
<dbReference type="SUPFAM" id="SSF47413">
    <property type="entry name" value="lambda repressor-like DNA-binding domains"/>
    <property type="match status" value="1"/>
</dbReference>
<evidence type="ECO:0000256" key="2">
    <source>
        <dbReference type="ARBA" id="ARBA00023125"/>
    </source>
</evidence>
<evidence type="ECO:0000313" key="6">
    <source>
        <dbReference type="Proteomes" id="UP000578352"/>
    </source>
</evidence>
<dbReference type="GO" id="GO:0003700">
    <property type="term" value="F:DNA-binding transcription factor activity"/>
    <property type="evidence" value="ECO:0007669"/>
    <property type="project" value="TreeGrafter"/>
</dbReference>
<keyword evidence="2 5" id="KW-0238">DNA-binding</keyword>
<dbReference type="Gene3D" id="3.40.50.2300">
    <property type="match status" value="2"/>
</dbReference>
<dbReference type="CDD" id="cd01392">
    <property type="entry name" value="HTH_LacI"/>
    <property type="match status" value="1"/>
</dbReference>
<dbReference type="EMBL" id="JACCFL010000001">
    <property type="protein sequence ID" value="NYJ25500.1"/>
    <property type="molecule type" value="Genomic_DNA"/>
</dbReference>
<dbReference type="SUPFAM" id="SSF53822">
    <property type="entry name" value="Periplasmic binding protein-like I"/>
    <property type="match status" value="1"/>
</dbReference>
<dbReference type="PROSITE" id="PS50932">
    <property type="entry name" value="HTH_LACI_2"/>
    <property type="match status" value="1"/>
</dbReference>